<evidence type="ECO:0000313" key="1">
    <source>
        <dbReference type="EMBL" id="GGO64849.1"/>
    </source>
</evidence>
<reference evidence="2" key="1">
    <citation type="journal article" date="2019" name="Int. J. Syst. Evol. Microbiol.">
        <title>The Global Catalogue of Microorganisms (GCM) 10K type strain sequencing project: providing services to taxonomists for standard genome sequencing and annotation.</title>
        <authorList>
            <consortium name="The Broad Institute Genomics Platform"/>
            <consortium name="The Broad Institute Genome Sequencing Center for Infectious Disease"/>
            <person name="Wu L."/>
            <person name="Ma J."/>
        </authorList>
    </citation>
    <scope>NUCLEOTIDE SEQUENCE [LARGE SCALE GENOMIC DNA]</scope>
    <source>
        <strain evidence="2">CGMCC 4.7181</strain>
    </source>
</reference>
<keyword evidence="2" id="KW-1185">Reference proteome</keyword>
<accession>A0ABQ2N2U8</accession>
<gene>
    <name evidence="1" type="ORF">GCM10010910_20670</name>
</gene>
<comment type="caution">
    <text evidence="1">The sequence shown here is derived from an EMBL/GenBank/DDBJ whole genome shotgun (WGS) entry which is preliminary data.</text>
</comment>
<dbReference type="RefSeq" id="WP_188701607.1">
    <property type="nucleotide sequence ID" value="NZ_BMMQ01000006.1"/>
</dbReference>
<dbReference type="Proteomes" id="UP000638043">
    <property type="component" value="Unassembled WGS sequence"/>
</dbReference>
<dbReference type="EMBL" id="BMMQ01000006">
    <property type="protein sequence ID" value="GGO64849.1"/>
    <property type="molecule type" value="Genomic_DNA"/>
</dbReference>
<proteinExistence type="predicted"/>
<protein>
    <submittedName>
        <fullName evidence="1">Uncharacterized protein</fullName>
    </submittedName>
</protein>
<organism evidence="1 2">
    <name type="scientific">Microbacterium nanhaiense</name>
    <dbReference type="NCBI Taxonomy" id="1301026"/>
    <lineage>
        <taxon>Bacteria</taxon>
        <taxon>Bacillati</taxon>
        <taxon>Actinomycetota</taxon>
        <taxon>Actinomycetes</taxon>
        <taxon>Micrococcales</taxon>
        <taxon>Microbacteriaceae</taxon>
        <taxon>Microbacterium</taxon>
    </lineage>
</organism>
<name>A0ABQ2N2U8_9MICO</name>
<evidence type="ECO:0000313" key="2">
    <source>
        <dbReference type="Proteomes" id="UP000638043"/>
    </source>
</evidence>
<sequence>MNLGAARPEPWLAAVFEGSGALLWWNVETGASGGEIWDEARADAWIRAPRVTAFARAAALASWREAWWPASELAGIAPLDPRLLAAERAVALAALDGVTDDDRAAARAFADLAFWTAQLGPLDELDGSVFEEAGVAVSADLARLADGYGVGPADAPAPRPHDYALAAAGRAPAAALASGSAPVDPGAVPQGAVDAFARIEWRLTATMTLEVEVGAAPVIGPPPSVALAARVGPVEVPLSRAAGVWTGRVENAGGLLALPEQQRAVRLVAEGFDPLPGVRPETLRRIAQDWS</sequence>